<dbReference type="EMBL" id="QYUL01000001">
    <property type="protein sequence ID" value="RJF83666.1"/>
    <property type="molecule type" value="Genomic_DNA"/>
</dbReference>
<dbReference type="Proteomes" id="UP000283458">
    <property type="component" value="Unassembled WGS sequence"/>
</dbReference>
<name>A0A418W0X4_9PROT</name>
<proteinExistence type="predicted"/>
<dbReference type="OrthoDB" id="7305379at2"/>
<dbReference type="RefSeq" id="WP_119829305.1">
    <property type="nucleotide sequence ID" value="NZ_QYUL01000001.1"/>
</dbReference>
<accession>A0A418W0X4</accession>
<evidence type="ECO:0000313" key="2">
    <source>
        <dbReference type="Proteomes" id="UP000283458"/>
    </source>
</evidence>
<keyword evidence="2" id="KW-1185">Reference proteome</keyword>
<comment type="caution">
    <text evidence="1">The sequence shown here is derived from an EMBL/GenBank/DDBJ whole genome shotgun (WGS) entry which is preliminary data.</text>
</comment>
<dbReference type="AlphaFoldDB" id="A0A418W0X4"/>
<sequence length="111" mass="12003">MPMSADVDTIERTSIVAYTLLNELHDALAQPATPDDVTLGLLMGLSMFLDDKVGPIRAQRLMTEAPGIVLKTDAHVTPDQSQEILPALRAFGDHLKSLRTLAPATVERVLA</sequence>
<evidence type="ECO:0000313" key="1">
    <source>
        <dbReference type="EMBL" id="RJF83666.1"/>
    </source>
</evidence>
<protein>
    <submittedName>
        <fullName evidence="1">Uncharacterized protein</fullName>
    </submittedName>
</protein>
<gene>
    <name evidence="1" type="ORF">D3877_03190</name>
</gene>
<organism evidence="1 2">
    <name type="scientific">Azospirillum cavernae</name>
    <dbReference type="NCBI Taxonomy" id="2320860"/>
    <lineage>
        <taxon>Bacteria</taxon>
        <taxon>Pseudomonadati</taxon>
        <taxon>Pseudomonadota</taxon>
        <taxon>Alphaproteobacteria</taxon>
        <taxon>Rhodospirillales</taxon>
        <taxon>Azospirillaceae</taxon>
        <taxon>Azospirillum</taxon>
    </lineage>
</organism>
<reference evidence="1 2" key="1">
    <citation type="submission" date="2018-09" db="EMBL/GenBank/DDBJ databases">
        <authorList>
            <person name="Zhu H."/>
        </authorList>
    </citation>
    <scope>NUCLEOTIDE SEQUENCE [LARGE SCALE GENOMIC DNA]</scope>
    <source>
        <strain evidence="1 2">K2W22B-5</strain>
    </source>
</reference>